<name>A0ABY4IPX1_9MICO</name>
<protein>
    <submittedName>
        <fullName evidence="1">Uncharacterized protein</fullName>
    </submittedName>
</protein>
<gene>
    <name evidence="1" type="ORF">KV396_04910</name>
</gene>
<dbReference type="RefSeq" id="WP_247624357.1">
    <property type="nucleotide sequence ID" value="NZ_CP078077.1"/>
</dbReference>
<keyword evidence="2" id="KW-1185">Reference proteome</keyword>
<accession>A0ABY4IPX1</accession>
<dbReference type="Proteomes" id="UP000831963">
    <property type="component" value="Chromosome"/>
</dbReference>
<proteinExistence type="predicted"/>
<organism evidence="1 2">
    <name type="scientific">Microbacterium galbinum</name>
    <dbReference type="NCBI Taxonomy" id="2851646"/>
    <lineage>
        <taxon>Bacteria</taxon>
        <taxon>Bacillati</taxon>
        <taxon>Actinomycetota</taxon>
        <taxon>Actinomycetes</taxon>
        <taxon>Micrococcales</taxon>
        <taxon>Microbacteriaceae</taxon>
        <taxon>Microbacterium</taxon>
    </lineage>
</organism>
<sequence length="53" mass="6090">MVLLILLAALALWALVATVVELRRDGYRATPTDWTRVVDREPLRRAESGHVYR</sequence>
<reference evidence="1 2" key="1">
    <citation type="submission" date="2021-06" db="EMBL/GenBank/DDBJ databases">
        <title>Genome-based taxonomic framework of Microbacterium strains isolated from marine environment, the description of four new species and reclassification of four preexisting species.</title>
        <authorList>
            <person name="Lee S.D."/>
            <person name="Kim S.-M."/>
            <person name="Byeon Y.-S."/>
            <person name="Yang H.L."/>
            <person name="Kim I.S."/>
        </authorList>
    </citation>
    <scope>NUCLEOTIDE SEQUENCE [LARGE SCALE GENOMIC DNA]</scope>
    <source>
        <strain evidence="1 2">SSW1-36</strain>
    </source>
</reference>
<evidence type="ECO:0000313" key="2">
    <source>
        <dbReference type="Proteomes" id="UP000831963"/>
    </source>
</evidence>
<dbReference type="EMBL" id="CP078077">
    <property type="protein sequence ID" value="UPL13856.1"/>
    <property type="molecule type" value="Genomic_DNA"/>
</dbReference>
<evidence type="ECO:0000313" key="1">
    <source>
        <dbReference type="EMBL" id="UPL13856.1"/>
    </source>
</evidence>